<dbReference type="InterPro" id="IPR014710">
    <property type="entry name" value="RmlC-like_jellyroll"/>
</dbReference>
<sequence>MNDHVAGLRIKYLRKKKGLSLQRVADHIGRSVGFVSQIERGLSRPSIEDIGAIAELLEVDYLSFFTTEEEQPSHRFFVKRSERSVLDYRGGISDELLSPSISGKFHMLMTEVAPGAKSSDDLMKDVGEQGGLMLEGELEFTVDGESFTVASGDSFQFVSATPHSYINRGKKPAKIVWVFSLR</sequence>
<dbReference type="RefSeq" id="WP_150570180.1">
    <property type="nucleotide sequence ID" value="NZ_CABVHF010000005.1"/>
</dbReference>
<accession>A0A5E6S8V8</accession>
<dbReference type="InterPro" id="IPR011051">
    <property type="entry name" value="RmlC_Cupin_sf"/>
</dbReference>
<proteinExistence type="predicted"/>
<dbReference type="AlphaFoldDB" id="A0A5E6S8V8"/>
<reference evidence="3 4" key="1">
    <citation type="submission" date="2019-09" db="EMBL/GenBank/DDBJ databases">
        <authorList>
            <person name="Chandra G."/>
            <person name="Truman W A."/>
        </authorList>
    </citation>
    <scope>NUCLEOTIDE SEQUENCE [LARGE SCALE GENOMIC DNA]</scope>
    <source>
        <strain evidence="3">PS631</strain>
    </source>
</reference>
<dbReference type="EMBL" id="CABVHF010000005">
    <property type="protein sequence ID" value="VVM77147.1"/>
    <property type="molecule type" value="Genomic_DNA"/>
</dbReference>
<dbReference type="SUPFAM" id="SSF47413">
    <property type="entry name" value="lambda repressor-like DNA-binding domains"/>
    <property type="match status" value="1"/>
</dbReference>
<dbReference type="PROSITE" id="PS50943">
    <property type="entry name" value="HTH_CROC1"/>
    <property type="match status" value="1"/>
</dbReference>
<dbReference type="OrthoDB" id="9814751at2"/>
<dbReference type="GO" id="GO:0003677">
    <property type="term" value="F:DNA binding"/>
    <property type="evidence" value="ECO:0007669"/>
    <property type="project" value="UniProtKB-KW"/>
</dbReference>
<dbReference type="PANTHER" id="PTHR46797:SF2">
    <property type="entry name" value="TRANSCRIPTIONAL REGULATOR"/>
    <property type="match status" value="1"/>
</dbReference>
<dbReference type="CDD" id="cd02209">
    <property type="entry name" value="cupin_XRE_C"/>
    <property type="match status" value="1"/>
</dbReference>
<dbReference type="SUPFAM" id="SSF51182">
    <property type="entry name" value="RmlC-like cupins"/>
    <property type="match status" value="1"/>
</dbReference>
<evidence type="ECO:0000313" key="4">
    <source>
        <dbReference type="Proteomes" id="UP000399692"/>
    </source>
</evidence>
<dbReference type="Pfam" id="PF01381">
    <property type="entry name" value="HTH_3"/>
    <property type="match status" value="1"/>
</dbReference>
<dbReference type="Gene3D" id="1.10.260.40">
    <property type="entry name" value="lambda repressor-like DNA-binding domains"/>
    <property type="match status" value="1"/>
</dbReference>
<evidence type="ECO:0000256" key="1">
    <source>
        <dbReference type="ARBA" id="ARBA00023125"/>
    </source>
</evidence>
<protein>
    <submittedName>
        <fullName evidence="3">HTH-type transcriptional regulator PuuR</fullName>
    </submittedName>
</protein>
<evidence type="ECO:0000313" key="3">
    <source>
        <dbReference type="EMBL" id="VVM77147.1"/>
    </source>
</evidence>
<dbReference type="GO" id="GO:0003700">
    <property type="term" value="F:DNA-binding transcription factor activity"/>
    <property type="evidence" value="ECO:0007669"/>
    <property type="project" value="TreeGrafter"/>
</dbReference>
<dbReference type="Gene3D" id="2.60.120.10">
    <property type="entry name" value="Jelly Rolls"/>
    <property type="match status" value="1"/>
</dbReference>
<dbReference type="InterPro" id="IPR001387">
    <property type="entry name" value="Cro/C1-type_HTH"/>
</dbReference>
<organism evidence="3 4">
    <name type="scientific">Pseudomonas fluorescens</name>
    <dbReference type="NCBI Taxonomy" id="294"/>
    <lineage>
        <taxon>Bacteria</taxon>
        <taxon>Pseudomonadati</taxon>
        <taxon>Pseudomonadota</taxon>
        <taxon>Gammaproteobacteria</taxon>
        <taxon>Pseudomonadales</taxon>
        <taxon>Pseudomonadaceae</taxon>
        <taxon>Pseudomonas</taxon>
    </lineage>
</organism>
<keyword evidence="1" id="KW-0238">DNA-binding</keyword>
<feature type="domain" description="HTH cro/C1-type" evidence="2">
    <location>
        <begin position="10"/>
        <end position="64"/>
    </location>
</feature>
<dbReference type="InterPro" id="IPR013096">
    <property type="entry name" value="Cupin_2"/>
</dbReference>
<dbReference type="SMART" id="SM00530">
    <property type="entry name" value="HTH_XRE"/>
    <property type="match status" value="1"/>
</dbReference>
<dbReference type="Proteomes" id="UP000399692">
    <property type="component" value="Unassembled WGS sequence"/>
</dbReference>
<dbReference type="Pfam" id="PF07883">
    <property type="entry name" value="Cupin_2"/>
    <property type="match status" value="1"/>
</dbReference>
<dbReference type="CDD" id="cd00093">
    <property type="entry name" value="HTH_XRE"/>
    <property type="match status" value="1"/>
</dbReference>
<name>A0A5E6S8V8_PSEFL</name>
<dbReference type="InterPro" id="IPR010982">
    <property type="entry name" value="Lambda_DNA-bd_dom_sf"/>
</dbReference>
<dbReference type="GO" id="GO:0005829">
    <property type="term" value="C:cytosol"/>
    <property type="evidence" value="ECO:0007669"/>
    <property type="project" value="TreeGrafter"/>
</dbReference>
<gene>
    <name evidence="3" type="primary">puuR_2</name>
    <name evidence="3" type="ORF">PS631_02129</name>
</gene>
<dbReference type="InterPro" id="IPR050807">
    <property type="entry name" value="TransReg_Diox_bact_type"/>
</dbReference>
<evidence type="ECO:0000259" key="2">
    <source>
        <dbReference type="PROSITE" id="PS50943"/>
    </source>
</evidence>
<dbReference type="PANTHER" id="PTHR46797">
    <property type="entry name" value="HTH-TYPE TRANSCRIPTIONAL REGULATOR"/>
    <property type="match status" value="1"/>
</dbReference>